<protein>
    <submittedName>
        <fullName evidence="1">Uncharacterized protein</fullName>
    </submittedName>
</protein>
<reference evidence="1" key="1">
    <citation type="journal article" date="2020" name="Nature">
        <title>Giant virus diversity and host interactions through global metagenomics.</title>
        <authorList>
            <person name="Schulz F."/>
            <person name="Roux S."/>
            <person name="Paez-Espino D."/>
            <person name="Jungbluth S."/>
            <person name="Walsh D.A."/>
            <person name="Denef V.J."/>
            <person name="McMahon K.D."/>
            <person name="Konstantinidis K.T."/>
            <person name="Eloe-Fadrosh E.A."/>
            <person name="Kyrpides N.C."/>
            <person name="Woyke T."/>
        </authorList>
    </citation>
    <scope>NUCLEOTIDE SEQUENCE</scope>
    <source>
        <strain evidence="1">GVMAG-M-3300021079-18</strain>
    </source>
</reference>
<organism evidence="1">
    <name type="scientific">viral metagenome</name>
    <dbReference type="NCBI Taxonomy" id="1070528"/>
    <lineage>
        <taxon>unclassified sequences</taxon>
        <taxon>metagenomes</taxon>
        <taxon>organismal metagenomes</taxon>
    </lineage>
</organism>
<proteinExistence type="predicted"/>
<sequence length="103" mass="11671">MDPIGDFIWRLLYKEGYLISDQGITCFSNEDSRSQIEIIPWGIIRSITSNIEKKRIECKLWYTETSFLISLKDGGEIPGIYAYLAGLFSASFAKVRTTVPVAI</sequence>
<dbReference type="EMBL" id="MN739411">
    <property type="protein sequence ID" value="QHT03393.1"/>
    <property type="molecule type" value="Genomic_DNA"/>
</dbReference>
<accession>A0A6C0CGG8</accession>
<evidence type="ECO:0000313" key="1">
    <source>
        <dbReference type="EMBL" id="QHT03393.1"/>
    </source>
</evidence>
<name>A0A6C0CGG8_9ZZZZ</name>
<dbReference type="AlphaFoldDB" id="A0A6C0CGG8"/>